<dbReference type="GO" id="GO:0004497">
    <property type="term" value="F:monooxygenase activity"/>
    <property type="evidence" value="ECO:0007669"/>
    <property type="project" value="UniProtKB-KW"/>
</dbReference>
<dbReference type="SUPFAM" id="SSF51905">
    <property type="entry name" value="FAD/NAD(P)-binding domain"/>
    <property type="match status" value="1"/>
</dbReference>
<accession>A0A512N7M1</accession>
<dbReference type="AlphaFoldDB" id="A0A512N7M1"/>
<dbReference type="PRINTS" id="PR00420">
    <property type="entry name" value="RNGMNOXGNASE"/>
</dbReference>
<keyword evidence="2" id="KW-0503">Monooxygenase</keyword>
<sequence length="410" mass="43592">MGYIHSVTKFLGPLDIAVVGCGVAGQAAATLLAETGHRVTVYERFTQPQPVGAGLLLQPTGLAVLRKLGLAHAAIAAGARIGGLEARTHRGRSILDLRYADLHPLAFGVGIPRAALFDLLHGRLLKSPAKLVTGAEIVDVDKTHLVEASGARHGPFDLIVAADGAHSALRARLMPHARAPIYPWGCIWTTAPDLAGIGAAGLLRQRVRGTRLMMGLLPIGHGKVTIYWSMPMRALGRSKTIDLEAWRRTATALWPEAAPIVDHAAAAGDVARATYRHVALTHWNAGPVLFIGDAAHGTSPQLGQGANLGLMDAWVLAKALADAPDLLAAFLRFERRRVPPVRYYRSASHLLTPFFQSRLAPLGWLRDAVMGPACLVPGLRTMMGSTLAGTRHGWLSATPLGDDGCFPLDA</sequence>
<keyword evidence="1" id="KW-0560">Oxidoreductase</keyword>
<dbReference type="Pfam" id="PF01494">
    <property type="entry name" value="FAD_binding_3"/>
    <property type="match status" value="1"/>
</dbReference>
<name>A0A512N7M1_9HYPH</name>
<keyword evidence="5" id="KW-1185">Reference proteome</keyword>
<dbReference type="InterPro" id="IPR002938">
    <property type="entry name" value="FAD-bd"/>
</dbReference>
<organism evidence="4 5">
    <name type="scientific">Reyranella soli</name>
    <dbReference type="NCBI Taxonomy" id="1230389"/>
    <lineage>
        <taxon>Bacteria</taxon>
        <taxon>Pseudomonadati</taxon>
        <taxon>Pseudomonadota</taxon>
        <taxon>Alphaproteobacteria</taxon>
        <taxon>Hyphomicrobiales</taxon>
        <taxon>Reyranellaceae</taxon>
        <taxon>Reyranella</taxon>
    </lineage>
</organism>
<gene>
    <name evidence="4" type="ORF">RSO01_21440</name>
</gene>
<dbReference type="PANTHER" id="PTHR13789">
    <property type="entry name" value="MONOOXYGENASE"/>
    <property type="match status" value="1"/>
</dbReference>
<dbReference type="InterPro" id="IPR036188">
    <property type="entry name" value="FAD/NAD-bd_sf"/>
</dbReference>
<dbReference type="Gene3D" id="3.30.9.10">
    <property type="entry name" value="D-Amino Acid Oxidase, subunit A, domain 2"/>
    <property type="match status" value="1"/>
</dbReference>
<proteinExistence type="predicted"/>
<dbReference type="InterPro" id="IPR050493">
    <property type="entry name" value="FAD-dep_Monooxygenase_BioMet"/>
</dbReference>
<evidence type="ECO:0000313" key="4">
    <source>
        <dbReference type="EMBL" id="GEP54978.1"/>
    </source>
</evidence>
<feature type="domain" description="FAD-binding" evidence="3">
    <location>
        <begin position="15"/>
        <end position="322"/>
    </location>
</feature>
<evidence type="ECO:0000259" key="3">
    <source>
        <dbReference type="Pfam" id="PF01494"/>
    </source>
</evidence>
<dbReference type="PANTHER" id="PTHR13789:SF309">
    <property type="entry name" value="PUTATIVE (AFU_ORTHOLOGUE AFUA_6G14510)-RELATED"/>
    <property type="match status" value="1"/>
</dbReference>
<dbReference type="Proteomes" id="UP000321058">
    <property type="component" value="Unassembled WGS sequence"/>
</dbReference>
<dbReference type="EMBL" id="BKAJ01000033">
    <property type="protein sequence ID" value="GEP54978.1"/>
    <property type="molecule type" value="Genomic_DNA"/>
</dbReference>
<evidence type="ECO:0000313" key="5">
    <source>
        <dbReference type="Proteomes" id="UP000321058"/>
    </source>
</evidence>
<dbReference type="Gene3D" id="3.50.50.60">
    <property type="entry name" value="FAD/NAD(P)-binding domain"/>
    <property type="match status" value="1"/>
</dbReference>
<protein>
    <submittedName>
        <fullName evidence="4">Oxidoreductase</fullName>
    </submittedName>
</protein>
<evidence type="ECO:0000256" key="2">
    <source>
        <dbReference type="ARBA" id="ARBA00023033"/>
    </source>
</evidence>
<comment type="caution">
    <text evidence="4">The sequence shown here is derived from an EMBL/GenBank/DDBJ whole genome shotgun (WGS) entry which is preliminary data.</text>
</comment>
<dbReference type="GO" id="GO:0071949">
    <property type="term" value="F:FAD binding"/>
    <property type="evidence" value="ECO:0007669"/>
    <property type="project" value="InterPro"/>
</dbReference>
<reference evidence="4 5" key="1">
    <citation type="submission" date="2019-07" db="EMBL/GenBank/DDBJ databases">
        <title>Whole genome shotgun sequence of Reyranella soli NBRC 108950.</title>
        <authorList>
            <person name="Hosoyama A."/>
            <person name="Uohara A."/>
            <person name="Ohji S."/>
            <person name="Ichikawa N."/>
        </authorList>
    </citation>
    <scope>NUCLEOTIDE SEQUENCE [LARGE SCALE GENOMIC DNA]</scope>
    <source>
        <strain evidence="4 5">NBRC 108950</strain>
    </source>
</reference>
<evidence type="ECO:0000256" key="1">
    <source>
        <dbReference type="ARBA" id="ARBA00023002"/>
    </source>
</evidence>